<evidence type="ECO:0000313" key="3">
    <source>
        <dbReference type="Proteomes" id="UP000309033"/>
    </source>
</evidence>
<feature type="compositionally biased region" description="Basic and acidic residues" evidence="1">
    <location>
        <begin position="32"/>
        <end position="41"/>
    </location>
</feature>
<proteinExistence type="predicted"/>
<dbReference type="EMBL" id="VANP01000012">
    <property type="protein sequence ID" value="TLP54848.1"/>
    <property type="molecule type" value="Genomic_DNA"/>
</dbReference>
<organism evidence="2 3">
    <name type="scientific">Microbispora triticiradicis</name>
    <dbReference type="NCBI Taxonomy" id="2200763"/>
    <lineage>
        <taxon>Bacteria</taxon>
        <taxon>Bacillati</taxon>
        <taxon>Actinomycetota</taxon>
        <taxon>Actinomycetes</taxon>
        <taxon>Streptosporangiales</taxon>
        <taxon>Streptosporangiaceae</taxon>
        <taxon>Microbispora</taxon>
    </lineage>
</organism>
<feature type="region of interest" description="Disordered" evidence="1">
    <location>
        <begin position="29"/>
        <end position="56"/>
    </location>
</feature>
<dbReference type="AlphaFoldDB" id="A0A5R8YMZ2"/>
<name>A0A5R8YMZ2_9ACTN</name>
<reference evidence="2" key="1">
    <citation type="submission" date="2019-05" db="EMBL/GenBank/DDBJ databases">
        <title>Isolation, diversity and antifungal activity of Actinobacteria from wheat.</title>
        <authorList>
            <person name="Yu B."/>
        </authorList>
    </citation>
    <scope>NUCLEOTIDE SEQUENCE [LARGE SCALE GENOMIC DNA]</scope>
    <source>
        <strain evidence="2">NEAU-HEGS1-5</strain>
    </source>
</reference>
<dbReference type="Proteomes" id="UP000309033">
    <property type="component" value="Unassembled WGS sequence"/>
</dbReference>
<gene>
    <name evidence="2" type="ORF">FED44_27290</name>
</gene>
<keyword evidence="3" id="KW-1185">Reference proteome</keyword>
<accession>A0A5R8YMZ2</accession>
<protein>
    <submittedName>
        <fullName evidence="2">Uncharacterized protein</fullName>
    </submittedName>
</protein>
<comment type="caution">
    <text evidence="2">The sequence shown here is derived from an EMBL/GenBank/DDBJ whole genome shotgun (WGS) entry which is preliminary data.</text>
</comment>
<sequence length="72" mass="7943">MAGLLHLDHRLEMLAERIDDTADEVDFQGVEEPSRAERHQDGQMGAAQRSRSSRVPIDSALRASGEVVMLAL</sequence>
<evidence type="ECO:0000313" key="2">
    <source>
        <dbReference type="EMBL" id="TLP54848.1"/>
    </source>
</evidence>
<evidence type="ECO:0000256" key="1">
    <source>
        <dbReference type="SAM" id="MobiDB-lite"/>
    </source>
</evidence>